<protein>
    <recommendedName>
        <fullName evidence="9">Nuclear receptor domain-containing protein</fullName>
    </recommendedName>
</protein>
<dbReference type="STRING" id="6412.T1EHL7"/>
<dbReference type="PRINTS" id="PR00047">
    <property type="entry name" value="STROIDFINGER"/>
</dbReference>
<keyword evidence="3" id="KW-0862">Zinc</keyword>
<gene>
    <name evidence="11" type="primary">20196067</name>
    <name evidence="10" type="ORF">HELRODRAFT_128183</name>
</gene>
<evidence type="ECO:0000259" key="9">
    <source>
        <dbReference type="PROSITE" id="PS51030"/>
    </source>
</evidence>
<dbReference type="HOGENOM" id="CLU_122099_3_0_1"/>
<keyword evidence="2" id="KW-0863">Zinc-finger</keyword>
<organism evidence="11 12">
    <name type="scientific">Helobdella robusta</name>
    <name type="common">Californian leech</name>
    <dbReference type="NCBI Taxonomy" id="6412"/>
    <lineage>
        <taxon>Eukaryota</taxon>
        <taxon>Metazoa</taxon>
        <taxon>Spiralia</taxon>
        <taxon>Lophotrochozoa</taxon>
        <taxon>Annelida</taxon>
        <taxon>Clitellata</taxon>
        <taxon>Hirudinea</taxon>
        <taxon>Rhynchobdellida</taxon>
        <taxon>Glossiphoniidae</taxon>
        <taxon>Helobdella</taxon>
    </lineage>
</organism>
<keyword evidence="8" id="KW-0539">Nucleus</keyword>
<evidence type="ECO:0000256" key="2">
    <source>
        <dbReference type="ARBA" id="ARBA00022771"/>
    </source>
</evidence>
<dbReference type="Proteomes" id="UP000015101">
    <property type="component" value="Unassembled WGS sequence"/>
</dbReference>
<dbReference type="PANTHER" id="PTHR24082">
    <property type="entry name" value="NUCLEAR HORMONE RECEPTOR"/>
    <property type="match status" value="1"/>
</dbReference>
<evidence type="ECO:0000256" key="4">
    <source>
        <dbReference type="ARBA" id="ARBA00023015"/>
    </source>
</evidence>
<feature type="domain" description="Nuclear receptor" evidence="9">
    <location>
        <begin position="1"/>
        <end position="71"/>
    </location>
</feature>
<evidence type="ECO:0000256" key="5">
    <source>
        <dbReference type="ARBA" id="ARBA00023125"/>
    </source>
</evidence>
<keyword evidence="1" id="KW-0479">Metal-binding</keyword>
<dbReference type="GO" id="GO:0003700">
    <property type="term" value="F:DNA-binding transcription factor activity"/>
    <property type="evidence" value="ECO:0007669"/>
    <property type="project" value="InterPro"/>
</dbReference>
<dbReference type="Gene3D" id="3.30.50.10">
    <property type="entry name" value="Erythroid Transcription Factor GATA-1, subunit A"/>
    <property type="match status" value="1"/>
</dbReference>
<dbReference type="CTD" id="20196067"/>
<evidence type="ECO:0000256" key="1">
    <source>
        <dbReference type="ARBA" id="ARBA00022723"/>
    </source>
</evidence>
<sequence>CLVCGDRSSGVHYGVLACEGCKGFFRRALQDIGDPTRKKCYYNRNCDINTVTRNRCQYCRLKKCLALGMAR</sequence>
<dbReference type="RefSeq" id="XP_009028658.1">
    <property type="nucleotide sequence ID" value="XM_009030410.1"/>
</dbReference>
<evidence type="ECO:0000256" key="6">
    <source>
        <dbReference type="ARBA" id="ARBA00023163"/>
    </source>
</evidence>
<keyword evidence="4" id="KW-0805">Transcription regulation</keyword>
<dbReference type="PROSITE" id="PS00031">
    <property type="entry name" value="NUCLEAR_REC_DBD_1"/>
    <property type="match status" value="1"/>
</dbReference>
<dbReference type="GeneID" id="20196067"/>
<dbReference type="SMART" id="SM00399">
    <property type="entry name" value="ZnF_C4"/>
    <property type="match status" value="1"/>
</dbReference>
<accession>T1EHL7</accession>
<evidence type="ECO:0000313" key="11">
    <source>
        <dbReference type="EnsemblMetazoa" id="HelroP128183"/>
    </source>
</evidence>
<dbReference type="Pfam" id="PF00105">
    <property type="entry name" value="zf-C4"/>
    <property type="match status" value="1"/>
</dbReference>
<dbReference type="InterPro" id="IPR001628">
    <property type="entry name" value="Znf_hrmn_rcpt"/>
</dbReference>
<dbReference type="SUPFAM" id="SSF57716">
    <property type="entry name" value="Glucocorticoid receptor-like (DNA-binding domain)"/>
    <property type="match status" value="1"/>
</dbReference>
<dbReference type="OMA" id="RNCDINT"/>
<evidence type="ECO:0000313" key="10">
    <source>
        <dbReference type="EMBL" id="ESN93201.1"/>
    </source>
</evidence>
<dbReference type="EnsemblMetazoa" id="HelroT128183">
    <property type="protein sequence ID" value="HelroP128183"/>
    <property type="gene ID" value="HelroG128183"/>
</dbReference>
<dbReference type="PROSITE" id="PS51030">
    <property type="entry name" value="NUCLEAR_REC_DBD_2"/>
    <property type="match status" value="1"/>
</dbReference>
<dbReference type="InterPro" id="IPR013088">
    <property type="entry name" value="Znf_NHR/GATA"/>
</dbReference>
<dbReference type="OrthoDB" id="5771769at2759"/>
<evidence type="ECO:0000256" key="7">
    <source>
        <dbReference type="ARBA" id="ARBA00023170"/>
    </source>
</evidence>
<reference evidence="11" key="3">
    <citation type="submission" date="2015-06" db="UniProtKB">
        <authorList>
            <consortium name="EnsemblMetazoa"/>
        </authorList>
    </citation>
    <scope>IDENTIFICATION</scope>
</reference>
<keyword evidence="5" id="KW-0238">DNA-binding</keyword>
<dbReference type="AlphaFoldDB" id="T1EHL7"/>
<reference evidence="12" key="1">
    <citation type="submission" date="2012-12" db="EMBL/GenBank/DDBJ databases">
        <authorList>
            <person name="Hellsten U."/>
            <person name="Grimwood J."/>
            <person name="Chapman J.A."/>
            <person name="Shapiro H."/>
            <person name="Aerts A."/>
            <person name="Otillar R.P."/>
            <person name="Terry A.Y."/>
            <person name="Boore J.L."/>
            <person name="Simakov O."/>
            <person name="Marletaz F."/>
            <person name="Cho S.-J."/>
            <person name="Edsinger-Gonzales E."/>
            <person name="Havlak P."/>
            <person name="Kuo D.-H."/>
            <person name="Larsson T."/>
            <person name="Lv J."/>
            <person name="Arendt D."/>
            <person name="Savage R."/>
            <person name="Osoegawa K."/>
            <person name="de Jong P."/>
            <person name="Lindberg D.R."/>
            <person name="Seaver E.C."/>
            <person name="Weisblat D.A."/>
            <person name="Putnam N.H."/>
            <person name="Grigoriev I.V."/>
            <person name="Rokhsar D.S."/>
        </authorList>
    </citation>
    <scope>NUCLEOTIDE SEQUENCE</scope>
</reference>
<evidence type="ECO:0000313" key="12">
    <source>
        <dbReference type="Proteomes" id="UP000015101"/>
    </source>
</evidence>
<dbReference type="KEGG" id="hro:HELRODRAFT_128183"/>
<dbReference type="EMBL" id="KB097628">
    <property type="protein sequence ID" value="ESN93201.1"/>
    <property type="molecule type" value="Genomic_DNA"/>
</dbReference>
<keyword evidence="12" id="KW-1185">Reference proteome</keyword>
<dbReference type="EMBL" id="AMQM01007480">
    <property type="status" value="NOT_ANNOTATED_CDS"/>
    <property type="molecule type" value="Genomic_DNA"/>
</dbReference>
<evidence type="ECO:0000256" key="8">
    <source>
        <dbReference type="ARBA" id="ARBA00023242"/>
    </source>
</evidence>
<name>T1EHL7_HELRO</name>
<keyword evidence="6" id="KW-0804">Transcription</keyword>
<dbReference type="eggNOG" id="KOG4216">
    <property type="taxonomic scope" value="Eukaryota"/>
</dbReference>
<reference evidence="10 12" key="2">
    <citation type="journal article" date="2013" name="Nature">
        <title>Insights into bilaterian evolution from three spiralian genomes.</title>
        <authorList>
            <person name="Simakov O."/>
            <person name="Marletaz F."/>
            <person name="Cho S.J."/>
            <person name="Edsinger-Gonzales E."/>
            <person name="Havlak P."/>
            <person name="Hellsten U."/>
            <person name="Kuo D.H."/>
            <person name="Larsson T."/>
            <person name="Lv J."/>
            <person name="Arendt D."/>
            <person name="Savage R."/>
            <person name="Osoegawa K."/>
            <person name="de Jong P."/>
            <person name="Grimwood J."/>
            <person name="Chapman J.A."/>
            <person name="Shapiro H."/>
            <person name="Aerts A."/>
            <person name="Otillar R.P."/>
            <person name="Terry A.Y."/>
            <person name="Boore J.L."/>
            <person name="Grigoriev I.V."/>
            <person name="Lindberg D.R."/>
            <person name="Seaver E.C."/>
            <person name="Weisblat D.A."/>
            <person name="Putnam N.H."/>
            <person name="Rokhsar D.S."/>
        </authorList>
    </citation>
    <scope>NUCLEOTIDE SEQUENCE</scope>
</reference>
<dbReference type="GO" id="GO:0008270">
    <property type="term" value="F:zinc ion binding"/>
    <property type="evidence" value="ECO:0007669"/>
    <property type="project" value="UniProtKB-KW"/>
</dbReference>
<dbReference type="InParanoid" id="T1EHL7"/>
<proteinExistence type="predicted"/>
<keyword evidence="7" id="KW-0675">Receptor</keyword>
<dbReference type="GO" id="GO:0043565">
    <property type="term" value="F:sequence-specific DNA binding"/>
    <property type="evidence" value="ECO:0007669"/>
    <property type="project" value="InterPro"/>
</dbReference>
<dbReference type="InterPro" id="IPR050234">
    <property type="entry name" value="Nuclear_hormone_rcpt_NR1"/>
</dbReference>
<evidence type="ECO:0000256" key="3">
    <source>
        <dbReference type="ARBA" id="ARBA00022833"/>
    </source>
</evidence>
<dbReference type="PANTHER" id="PTHR24082:SF507">
    <property type="entry name" value="BILE ACID RECEPTOR-RELATED"/>
    <property type="match status" value="1"/>
</dbReference>